<dbReference type="AlphaFoldDB" id="A0A1G7BD12"/>
<dbReference type="Pfam" id="PF07949">
    <property type="entry name" value="YbbR"/>
    <property type="match status" value="1"/>
</dbReference>
<evidence type="ECO:0000313" key="3">
    <source>
        <dbReference type="Proteomes" id="UP000199109"/>
    </source>
</evidence>
<dbReference type="OrthoDB" id="1150187at2"/>
<keyword evidence="3" id="KW-1185">Reference proteome</keyword>
<proteinExistence type="predicted"/>
<feature type="chain" id="PRO_5011763905" evidence="1">
    <location>
        <begin position="35"/>
        <end position="318"/>
    </location>
</feature>
<dbReference type="Gene3D" id="2.170.120.30">
    <property type="match status" value="1"/>
</dbReference>
<keyword evidence="1" id="KW-0732">Signal</keyword>
<protein>
    <submittedName>
        <fullName evidence="2">YbbR-like protein</fullName>
    </submittedName>
</protein>
<gene>
    <name evidence="2" type="ORF">SAMN05421636_104100</name>
</gene>
<evidence type="ECO:0000256" key="1">
    <source>
        <dbReference type="SAM" id="SignalP"/>
    </source>
</evidence>
<sequence length="318" mass="36056">MIKSIKRALKKRKAKVFFAFLGCSAAIWFINALSQTYVSTAAFDLEYVNFPEGYLFKGASKKEMDVKIRAGGFQFLGFNFKNKKVSIDVSEAEKSDSKFYVPENDYRTQIEKQMTGSMALLEIDNDTLFLNMLPVITKKLPVRPRVKINLAQNYLLDGEILMTPDSISVIGPEDEIDSITQIRTEKLTLPDLTSDFVEELNLFKSPTLKNTSYSESTVILSGKIARFSEKIFEVPVMVINLPDDLDVKTFPDKVSVICKAKMNYLKELQQTDFEVVADYKGKKKEASKALPLVLLKKPEGLHSVKLKETEVEYIVKKI</sequence>
<dbReference type="STRING" id="641691.SAMN05421636_104100"/>
<dbReference type="PANTHER" id="PTHR37804">
    <property type="entry name" value="CDAA REGULATORY PROTEIN CDAR"/>
    <property type="match status" value="1"/>
</dbReference>
<organism evidence="2 3">
    <name type="scientific">Pricia antarctica</name>
    <dbReference type="NCBI Taxonomy" id="641691"/>
    <lineage>
        <taxon>Bacteria</taxon>
        <taxon>Pseudomonadati</taxon>
        <taxon>Bacteroidota</taxon>
        <taxon>Flavobacteriia</taxon>
        <taxon>Flavobacteriales</taxon>
        <taxon>Flavobacteriaceae</taxon>
        <taxon>Pricia</taxon>
    </lineage>
</organism>
<evidence type="ECO:0000313" key="2">
    <source>
        <dbReference type="EMBL" id="SDE24837.1"/>
    </source>
</evidence>
<name>A0A1G7BD12_9FLAO</name>
<reference evidence="2 3" key="1">
    <citation type="submission" date="2016-10" db="EMBL/GenBank/DDBJ databases">
        <authorList>
            <person name="de Groot N.N."/>
        </authorList>
    </citation>
    <scope>NUCLEOTIDE SEQUENCE [LARGE SCALE GENOMIC DNA]</scope>
    <source>
        <strain evidence="2 3">DSM 23421</strain>
    </source>
</reference>
<dbReference type="RefSeq" id="WP_091867572.1">
    <property type="nucleotide sequence ID" value="NZ_FNAO01000004.1"/>
</dbReference>
<accession>A0A1G7BD12</accession>
<dbReference type="Proteomes" id="UP000199109">
    <property type="component" value="Unassembled WGS sequence"/>
</dbReference>
<dbReference type="EMBL" id="FNAO01000004">
    <property type="protein sequence ID" value="SDE24837.1"/>
    <property type="molecule type" value="Genomic_DNA"/>
</dbReference>
<dbReference type="PANTHER" id="PTHR37804:SF1">
    <property type="entry name" value="CDAA REGULATORY PROTEIN CDAR"/>
    <property type="match status" value="1"/>
</dbReference>
<dbReference type="Gene3D" id="2.170.120.40">
    <property type="entry name" value="YbbR-like domain"/>
    <property type="match status" value="1"/>
</dbReference>
<feature type="signal peptide" evidence="1">
    <location>
        <begin position="1"/>
        <end position="34"/>
    </location>
</feature>
<dbReference type="InterPro" id="IPR012505">
    <property type="entry name" value="YbbR"/>
</dbReference>
<dbReference type="InterPro" id="IPR053154">
    <property type="entry name" value="c-di-AMP_regulator"/>
</dbReference>